<dbReference type="EMBL" id="MWQN01000001">
    <property type="protein sequence ID" value="OPC81673.1"/>
    <property type="molecule type" value="Genomic_DNA"/>
</dbReference>
<dbReference type="SUPFAM" id="SSF48557">
    <property type="entry name" value="L-aspartase-like"/>
    <property type="match status" value="1"/>
</dbReference>
<dbReference type="SMART" id="SM00998">
    <property type="entry name" value="ADSL_C"/>
    <property type="match status" value="1"/>
</dbReference>
<accession>A0A1T3NXW0</accession>
<evidence type="ECO:0000313" key="5">
    <source>
        <dbReference type="EMBL" id="OPC81673.1"/>
    </source>
</evidence>
<dbReference type="Proteomes" id="UP000190037">
    <property type="component" value="Unassembled WGS sequence"/>
</dbReference>
<feature type="compositionally biased region" description="Basic and acidic residues" evidence="3">
    <location>
        <begin position="15"/>
        <end position="32"/>
    </location>
</feature>
<dbReference type="InterPro" id="IPR000362">
    <property type="entry name" value="Fumarate_lyase_fam"/>
</dbReference>
<keyword evidence="6" id="KW-1185">Reference proteome</keyword>
<dbReference type="PANTHER" id="PTHR43172">
    <property type="entry name" value="ADENYLOSUCCINATE LYASE"/>
    <property type="match status" value="1"/>
</dbReference>
<dbReference type="InterPro" id="IPR022761">
    <property type="entry name" value="Fumarate_lyase_N"/>
</dbReference>
<dbReference type="CDD" id="cd01597">
    <property type="entry name" value="pCLME"/>
    <property type="match status" value="1"/>
</dbReference>
<sequence length="479" mass="49590">MCTSRANRRPFSLPCDRDPVAGRNRVPDRDPAYDEVDAGLLEPVRAGTPVEAATSDAAYLRALLDVEAALARAQARIGLIPAEAAAAIEAGTRGTFDPVDLARRARGAGNPVVPLVQDLQAAVRAVDPAAADHVHLGATSQDIVDSATMLVAARALDSTLSDLARTAAALADLAERHRDTLQAGRTLTQHAVPTTFGLVAAGWCVAVTDAWAHTRAVRAALPAQLGGAAGTLAALGPHGIALLAPFAEELGLAEAVLPWHTLRAPILDLAGASVRITGALGKFAGDVALLGQTEVGEVAEATGAGHGGSSAMPHKHNPVLSVLIVSAARQVPGYASILAASAAGAEYQRPAGAWHAEWQPLRAALRLAGGAASTAAELAEGLVVFPERMRANLELTGGRIVSERLVAELTAEYGATQARRLLTDASRTSARTGRHLRDVLGEADETLFDPAGHLGSAPALIDRALAHHRTVFRFPEKVT</sequence>
<comment type="similarity">
    <text evidence="2">Belongs to the class-II fumarase/aspartase family.</text>
</comment>
<dbReference type="InterPro" id="IPR024083">
    <property type="entry name" value="Fumarase/histidase_N"/>
</dbReference>
<dbReference type="PANTHER" id="PTHR43172:SF2">
    <property type="entry name" value="ADENYLOSUCCINATE LYASE C-TERMINAL DOMAIN-CONTAINING PROTEIN"/>
    <property type="match status" value="1"/>
</dbReference>
<dbReference type="STRING" id="159449.B4N89_12595"/>
<dbReference type="Pfam" id="PF00206">
    <property type="entry name" value="Lyase_1"/>
    <property type="match status" value="1"/>
</dbReference>
<dbReference type="PRINTS" id="PR00149">
    <property type="entry name" value="FUMRATELYASE"/>
</dbReference>
<name>A0A1T3NXW0_9ACTN</name>
<keyword evidence="5" id="KW-0413">Isomerase</keyword>
<proteinExistence type="inferred from homology"/>
<dbReference type="Gene3D" id="1.10.40.30">
    <property type="entry name" value="Fumarase/aspartase (C-terminal domain)"/>
    <property type="match status" value="1"/>
</dbReference>
<dbReference type="GO" id="GO:0016853">
    <property type="term" value="F:isomerase activity"/>
    <property type="evidence" value="ECO:0007669"/>
    <property type="project" value="UniProtKB-KW"/>
</dbReference>
<dbReference type="InterPro" id="IPR012789">
    <property type="entry name" value="Protocat_PcaB-like"/>
</dbReference>
<feature type="domain" description="Adenylosuccinate lyase C-terminal" evidence="4">
    <location>
        <begin position="397"/>
        <end position="465"/>
    </location>
</feature>
<evidence type="ECO:0000256" key="2">
    <source>
        <dbReference type="ARBA" id="ARBA00034772"/>
    </source>
</evidence>
<dbReference type="InterPro" id="IPR008948">
    <property type="entry name" value="L-Aspartase-like"/>
</dbReference>
<dbReference type="GO" id="GO:0019619">
    <property type="term" value="P:3,4-dihydroxybenzoate catabolic process"/>
    <property type="evidence" value="ECO:0007669"/>
    <property type="project" value="InterPro"/>
</dbReference>
<dbReference type="Gene3D" id="1.10.275.10">
    <property type="entry name" value="Fumarase/aspartase (N-terminal domain)"/>
    <property type="match status" value="1"/>
</dbReference>
<dbReference type="Gene3D" id="1.20.200.10">
    <property type="entry name" value="Fumarase/aspartase (Central domain)"/>
    <property type="match status" value="1"/>
</dbReference>
<organism evidence="5 6">
    <name type="scientific">Embleya scabrispora</name>
    <dbReference type="NCBI Taxonomy" id="159449"/>
    <lineage>
        <taxon>Bacteria</taxon>
        <taxon>Bacillati</taxon>
        <taxon>Actinomycetota</taxon>
        <taxon>Actinomycetes</taxon>
        <taxon>Kitasatosporales</taxon>
        <taxon>Streptomycetaceae</taxon>
        <taxon>Embleya</taxon>
    </lineage>
</organism>
<dbReference type="InterPro" id="IPR019468">
    <property type="entry name" value="AdenyloSucc_lyase_C"/>
</dbReference>
<evidence type="ECO:0000256" key="3">
    <source>
        <dbReference type="SAM" id="MobiDB-lite"/>
    </source>
</evidence>
<dbReference type="PRINTS" id="PR00145">
    <property type="entry name" value="ARGSUCLYASE"/>
</dbReference>
<keyword evidence="1" id="KW-0456">Lyase</keyword>
<feature type="region of interest" description="Disordered" evidence="3">
    <location>
        <begin position="1"/>
        <end position="33"/>
    </location>
</feature>
<dbReference type="OrthoDB" id="9768878at2"/>
<evidence type="ECO:0000259" key="4">
    <source>
        <dbReference type="SMART" id="SM00998"/>
    </source>
</evidence>
<evidence type="ECO:0000256" key="1">
    <source>
        <dbReference type="ARBA" id="ARBA00023239"/>
    </source>
</evidence>
<protein>
    <submittedName>
        <fullName evidence="5">3-carboxy-cis,cis-muconate cycloisomerase</fullName>
    </submittedName>
</protein>
<dbReference type="NCBIfam" id="TIGR02426">
    <property type="entry name" value="protocat_pcaB"/>
    <property type="match status" value="1"/>
</dbReference>
<dbReference type="PROSITE" id="PS00163">
    <property type="entry name" value="FUMARATE_LYASES"/>
    <property type="match status" value="1"/>
</dbReference>
<reference evidence="5 6" key="1">
    <citation type="submission" date="2017-03" db="EMBL/GenBank/DDBJ databases">
        <title>Draft genome sequence of Streptomyces scabrisporus NF3, endophyte isolated from Amphipterygium adstringens.</title>
        <authorList>
            <person name="Vazquez M."/>
            <person name="Ceapa C.D."/>
            <person name="Rodriguez Luna D."/>
            <person name="Sanchez Esquivel S."/>
        </authorList>
    </citation>
    <scope>NUCLEOTIDE SEQUENCE [LARGE SCALE GENOMIC DNA]</scope>
    <source>
        <strain evidence="5 6">NF3</strain>
    </source>
</reference>
<dbReference type="InterPro" id="IPR020557">
    <property type="entry name" value="Fumarate_lyase_CS"/>
</dbReference>
<dbReference type="GO" id="GO:0016829">
    <property type="term" value="F:lyase activity"/>
    <property type="evidence" value="ECO:0007669"/>
    <property type="project" value="UniProtKB-KW"/>
</dbReference>
<dbReference type="AlphaFoldDB" id="A0A1T3NXW0"/>
<comment type="caution">
    <text evidence="5">The sequence shown here is derived from an EMBL/GenBank/DDBJ whole genome shotgun (WGS) entry which is preliminary data.</text>
</comment>
<evidence type="ECO:0000313" key="6">
    <source>
        <dbReference type="Proteomes" id="UP000190037"/>
    </source>
</evidence>
<gene>
    <name evidence="5" type="ORF">B4N89_12595</name>
</gene>